<dbReference type="Gene3D" id="2.60.40.10">
    <property type="entry name" value="Immunoglobulins"/>
    <property type="match status" value="1"/>
</dbReference>
<proteinExistence type="predicted"/>
<reference evidence="4 5" key="1">
    <citation type="submission" date="2020-05" db="EMBL/GenBank/DDBJ databases">
        <title>Flexivirga sp. ID2601S isolated from air conditioner.</title>
        <authorList>
            <person name="Kim D.H."/>
        </authorList>
    </citation>
    <scope>NUCLEOTIDE SEQUENCE [LARGE SCALE GENOMIC DNA]</scope>
    <source>
        <strain evidence="4 5">ID2601S</strain>
    </source>
</reference>
<dbReference type="EMBL" id="JABENB010000001">
    <property type="protein sequence ID" value="NNG39053.1"/>
    <property type="molecule type" value="Genomic_DNA"/>
</dbReference>
<dbReference type="RefSeq" id="WP_171153470.1">
    <property type="nucleotide sequence ID" value="NZ_JABENB010000001.1"/>
</dbReference>
<gene>
    <name evidence="4" type="ORF">HJ588_07170</name>
</gene>
<feature type="domain" description="Nbr1 FW" evidence="3">
    <location>
        <begin position="216"/>
        <end position="304"/>
    </location>
</feature>
<dbReference type="GO" id="GO:0005975">
    <property type="term" value="P:carbohydrate metabolic process"/>
    <property type="evidence" value="ECO:0007669"/>
    <property type="project" value="UniProtKB-ARBA"/>
</dbReference>
<feature type="transmembrane region" description="Helical" evidence="2">
    <location>
        <begin position="130"/>
        <end position="151"/>
    </location>
</feature>
<comment type="caution">
    <text evidence="4">The sequence shown here is derived from an EMBL/GenBank/DDBJ whole genome shotgun (WGS) entry which is preliminary data.</text>
</comment>
<accession>A0A849AGL8</accession>
<name>A0A849AGL8_9MICO</name>
<dbReference type="InterPro" id="IPR013783">
    <property type="entry name" value="Ig-like_fold"/>
</dbReference>
<evidence type="ECO:0000313" key="5">
    <source>
        <dbReference type="Proteomes" id="UP000557772"/>
    </source>
</evidence>
<dbReference type="InterPro" id="IPR032350">
    <property type="entry name" value="Nbr1_FW"/>
</dbReference>
<evidence type="ECO:0000259" key="3">
    <source>
        <dbReference type="Pfam" id="PF16158"/>
    </source>
</evidence>
<dbReference type="AlphaFoldDB" id="A0A849AGL8"/>
<evidence type="ECO:0000256" key="1">
    <source>
        <dbReference type="SAM" id="MobiDB-lite"/>
    </source>
</evidence>
<sequence length="319" mass="34268">MAHQEDAVRRARTRTEIEGFAKLLSAARQEAGEPSFRKMAATSGCISHTTLHEAVQGNRFPSWSTTEQFATALHRDPADFKPQWEAVNALLEPAQPPLPTPASHQPPEPVEDRPAVANEPDGPTRRRPPVWLIAAALALVLAVLVGSLVVWRERSGVAHPAAGNTAALLPGGIPLSPGGAHPSAYPSPTACPVADEQREIAPRVAGDHASYGADLTVPDCSTVAPGQTLHKKFTLRNSGSVAWKGRSVVRVDIPFTERSCTSELQTSVPDTRPGGEAVIEVEVTAPRHKGLCVARWMMADGGHWSFPGQRSFKTQVWVR</sequence>
<organism evidence="4 5">
    <name type="scientific">Flexivirga aerilata</name>
    <dbReference type="NCBI Taxonomy" id="1656889"/>
    <lineage>
        <taxon>Bacteria</taxon>
        <taxon>Bacillati</taxon>
        <taxon>Actinomycetota</taxon>
        <taxon>Actinomycetes</taxon>
        <taxon>Micrococcales</taxon>
        <taxon>Dermacoccaceae</taxon>
        <taxon>Flexivirga</taxon>
    </lineage>
</organism>
<protein>
    <recommendedName>
        <fullName evidence="3">Nbr1 FW domain-containing protein</fullName>
    </recommendedName>
</protein>
<evidence type="ECO:0000313" key="4">
    <source>
        <dbReference type="EMBL" id="NNG39053.1"/>
    </source>
</evidence>
<evidence type="ECO:0000256" key="2">
    <source>
        <dbReference type="SAM" id="Phobius"/>
    </source>
</evidence>
<keyword evidence="2" id="KW-1133">Transmembrane helix</keyword>
<dbReference type="CDD" id="cd14947">
    <property type="entry name" value="NBR1_like"/>
    <property type="match status" value="1"/>
</dbReference>
<keyword evidence="5" id="KW-1185">Reference proteome</keyword>
<dbReference type="Proteomes" id="UP000557772">
    <property type="component" value="Unassembled WGS sequence"/>
</dbReference>
<feature type="region of interest" description="Disordered" evidence="1">
    <location>
        <begin position="93"/>
        <end position="126"/>
    </location>
</feature>
<dbReference type="Pfam" id="PF16158">
    <property type="entry name" value="N_BRCA1_IG"/>
    <property type="match status" value="1"/>
</dbReference>
<feature type="compositionally biased region" description="Pro residues" evidence="1">
    <location>
        <begin position="94"/>
        <end position="108"/>
    </location>
</feature>
<keyword evidence="2" id="KW-0472">Membrane</keyword>
<keyword evidence="2" id="KW-0812">Transmembrane</keyword>